<keyword evidence="2" id="KW-0326">Glycosidase</keyword>
<dbReference type="PANTHER" id="PTHR43752:SF2">
    <property type="entry name" value="BNR_ASP-BOX REPEAT FAMILY PROTEIN"/>
    <property type="match status" value="1"/>
</dbReference>
<dbReference type="InterPro" id="IPR036278">
    <property type="entry name" value="Sialidase_sf"/>
</dbReference>
<evidence type="ECO:0000313" key="2">
    <source>
        <dbReference type="EMBL" id="MBA2113839.1"/>
    </source>
</evidence>
<accession>A0A7V8V2P0</accession>
<dbReference type="SUPFAM" id="SSF50939">
    <property type="entry name" value="Sialidases"/>
    <property type="match status" value="1"/>
</dbReference>
<organism evidence="2 3">
    <name type="scientific">Bremerella alba</name>
    <dbReference type="NCBI Taxonomy" id="980252"/>
    <lineage>
        <taxon>Bacteria</taxon>
        <taxon>Pseudomonadati</taxon>
        <taxon>Planctomycetota</taxon>
        <taxon>Planctomycetia</taxon>
        <taxon>Pirellulales</taxon>
        <taxon>Pirellulaceae</taxon>
        <taxon>Bremerella</taxon>
    </lineage>
</organism>
<gene>
    <name evidence="2" type="primary">nedA</name>
    <name evidence="2" type="ORF">HOV93_09920</name>
</gene>
<proteinExistence type="predicted"/>
<dbReference type="Gene3D" id="2.120.10.10">
    <property type="match status" value="1"/>
</dbReference>
<dbReference type="Proteomes" id="UP000551616">
    <property type="component" value="Unassembled WGS sequence"/>
</dbReference>
<protein>
    <submittedName>
        <fullName evidence="2">Sialidase</fullName>
        <ecNumber evidence="2">3.2.1.18</ecNumber>
    </submittedName>
</protein>
<dbReference type="EMBL" id="JABRWO010000002">
    <property type="protein sequence ID" value="MBA2113839.1"/>
    <property type="molecule type" value="Genomic_DNA"/>
</dbReference>
<dbReference type="CDD" id="cd15482">
    <property type="entry name" value="Sialidase_non-viral"/>
    <property type="match status" value="1"/>
</dbReference>
<evidence type="ECO:0000259" key="1">
    <source>
        <dbReference type="Pfam" id="PF13088"/>
    </source>
</evidence>
<keyword evidence="2" id="KW-0378">Hydrolase</keyword>
<dbReference type="Pfam" id="PF13088">
    <property type="entry name" value="BNR_2"/>
    <property type="match status" value="1"/>
</dbReference>
<dbReference type="PANTHER" id="PTHR43752">
    <property type="entry name" value="BNR/ASP-BOX REPEAT FAMILY PROTEIN"/>
    <property type="match status" value="1"/>
</dbReference>
<keyword evidence="3" id="KW-1185">Reference proteome</keyword>
<dbReference type="InterPro" id="IPR011040">
    <property type="entry name" value="Sialidase"/>
</dbReference>
<name>A0A7V8V2P0_9BACT</name>
<feature type="domain" description="Sialidase" evidence="1">
    <location>
        <begin position="96"/>
        <end position="361"/>
    </location>
</feature>
<dbReference type="GO" id="GO:0004308">
    <property type="term" value="F:exo-alpha-sialidase activity"/>
    <property type="evidence" value="ECO:0007669"/>
    <property type="project" value="UniProtKB-EC"/>
</dbReference>
<comment type="caution">
    <text evidence="2">The sequence shown here is derived from an EMBL/GenBank/DDBJ whole genome shotgun (WGS) entry which is preliminary data.</text>
</comment>
<evidence type="ECO:0000313" key="3">
    <source>
        <dbReference type="Proteomes" id="UP000551616"/>
    </source>
</evidence>
<sequence length="394" mass="43929">MTGQMLVTPVPRTDTKYTQPKVMHLMISRTCLGLALLILLAFDAASALAEGPVETMHLVAKPKTLRGYRNINGDLIQLNDGSLLFSYTEYGDDGGIVAMRSNDLGKTWSEPTVLIPQPQLPRPGKYKHPSLLQLANGDLLLAYNYTTHPAKPYYAMTLYRRSHDNGKTWSEQLPMTPYTGYTLVHNDKLLALKDGRIVAAAATKKYLPSTQDHNGYVGLTFYSDDQGYSWHASKNVVDLFASSKIEVQEPDVEELKDGRLLMFARTYSGFPVKAYSEDRGETWSKGEVISDLKMPYAGLPTVRRIPSTGDLLFIWISGSSKTESGLPLRTVLSTAISKDEGKTFEHQRNLAKDLSNDFGYQCVEFLEDGTALVVYHANDGLHLARVNVDWFYGK</sequence>
<dbReference type="EC" id="3.2.1.18" evidence="2"/>
<dbReference type="AlphaFoldDB" id="A0A7V8V2P0"/>
<reference evidence="2 3" key="1">
    <citation type="submission" date="2020-05" db="EMBL/GenBank/DDBJ databases">
        <title>Bremerella alba sp. nov., a novel planctomycete isolated from the surface of the macroalga Fucus spiralis.</title>
        <authorList>
            <person name="Godinho O."/>
            <person name="Botelho R."/>
            <person name="Albuquerque L."/>
            <person name="Wiegand S."/>
            <person name="Da Costa M.S."/>
            <person name="Lobo-Da-Cunha A."/>
            <person name="Jogler C."/>
            <person name="Lage O.M."/>
        </authorList>
    </citation>
    <scope>NUCLEOTIDE SEQUENCE [LARGE SCALE GENOMIC DNA]</scope>
    <source>
        <strain evidence="2 3">FF15</strain>
    </source>
</reference>